<evidence type="ECO:0000256" key="1">
    <source>
        <dbReference type="SAM" id="MobiDB-lite"/>
    </source>
</evidence>
<reference evidence="4 5" key="1">
    <citation type="submission" date="2021-03" db="EMBL/GenBank/DDBJ databases">
        <title>Actinomadura violae sp. nov., isolated from lichen in Thailand.</title>
        <authorList>
            <person name="Kanchanasin P."/>
            <person name="Saeng-In P."/>
            <person name="Phongsopitanun W."/>
            <person name="Yuki M."/>
            <person name="Kudo T."/>
            <person name="Ohkuma M."/>
            <person name="Tanasupawat S."/>
        </authorList>
    </citation>
    <scope>NUCLEOTIDE SEQUENCE [LARGE SCALE GENOMIC DNA]</scope>
    <source>
        <strain evidence="4 5">LCR2-06</strain>
    </source>
</reference>
<dbReference type="InterPro" id="IPR006311">
    <property type="entry name" value="TAT_signal"/>
</dbReference>
<accession>A0ABS3RN07</accession>
<keyword evidence="5" id="KW-1185">Reference proteome</keyword>
<evidence type="ECO:0000256" key="2">
    <source>
        <dbReference type="SAM" id="SignalP"/>
    </source>
</evidence>
<dbReference type="RefSeq" id="WP_208239846.1">
    <property type="nucleotide sequence ID" value="NZ_JAGEPF010000006.1"/>
</dbReference>
<feature type="compositionally biased region" description="Basic and acidic residues" evidence="1">
    <location>
        <begin position="292"/>
        <end position="302"/>
    </location>
</feature>
<feature type="signal peptide" evidence="2">
    <location>
        <begin position="1"/>
        <end position="30"/>
    </location>
</feature>
<comment type="caution">
    <text evidence="4">The sequence shown here is derived from an EMBL/GenBank/DDBJ whole genome shotgun (WGS) entry which is preliminary data.</text>
</comment>
<proteinExistence type="predicted"/>
<evidence type="ECO:0000313" key="5">
    <source>
        <dbReference type="Proteomes" id="UP000680206"/>
    </source>
</evidence>
<feature type="chain" id="PRO_5045992299" description="Deoxyribonuclease NucA/NucB domain-containing protein" evidence="2">
    <location>
        <begin position="31"/>
        <end position="409"/>
    </location>
</feature>
<dbReference type="InterPro" id="IPR029476">
    <property type="entry name" value="DNase_NucA_NucB"/>
</dbReference>
<feature type="region of interest" description="Disordered" evidence="1">
    <location>
        <begin position="75"/>
        <end position="95"/>
    </location>
</feature>
<feature type="region of interest" description="Disordered" evidence="1">
    <location>
        <begin position="287"/>
        <end position="316"/>
    </location>
</feature>
<feature type="domain" description="Deoxyribonuclease NucA/NucB" evidence="3">
    <location>
        <begin position="290"/>
        <end position="343"/>
    </location>
</feature>
<dbReference type="Pfam" id="PF14040">
    <property type="entry name" value="DNase_NucA_NucB"/>
    <property type="match status" value="1"/>
</dbReference>
<sequence>MKRVRRLLAAMASLALTGALLALGAPPAAAAPAESRATPHGHGACTATAPGSRLRRQGAAWSCLQVVGPARAHAAGPARAGATDRAPADLCTDPSDDPVVSTRHAYCTREAVRYSLITNENQEIGHALVAIVTPAQLSSSNAQWREDITVLVAEMTPNIPGVTLALSSTCSGQCIAGAPAWGGAPVVLGPDETKEGTLTYNSTVSGGAVSFIQPAYQVEGEILGAIPRHVNGSWSGPELRCDAQVGNGPGCIVMGHLANVTLPKSVYGAAAVAYEWAQKNLTTNNFGTADKPLQRDADDTNAKNRRAQSCTLGPLPFKPDPTVTDDSCDEFPFAKSTQGGTNGSLCAEIIPRQDSGVWSVKLVRGTLNAPCIRAHVPLNENTGAGGELGRAVVADRIIDHEWYQVIITP</sequence>
<name>A0ABS3RN07_9ACTN</name>
<evidence type="ECO:0000313" key="4">
    <source>
        <dbReference type="EMBL" id="MBO2458135.1"/>
    </source>
</evidence>
<dbReference type="PROSITE" id="PS51318">
    <property type="entry name" value="TAT"/>
    <property type="match status" value="1"/>
</dbReference>
<gene>
    <name evidence="4" type="ORF">J4709_11180</name>
</gene>
<feature type="compositionally biased region" description="Low complexity" evidence="1">
    <location>
        <begin position="75"/>
        <end position="85"/>
    </location>
</feature>
<evidence type="ECO:0000259" key="3">
    <source>
        <dbReference type="Pfam" id="PF14040"/>
    </source>
</evidence>
<organism evidence="4 5">
    <name type="scientific">Actinomadura violacea</name>
    <dbReference type="NCBI Taxonomy" id="2819934"/>
    <lineage>
        <taxon>Bacteria</taxon>
        <taxon>Bacillati</taxon>
        <taxon>Actinomycetota</taxon>
        <taxon>Actinomycetes</taxon>
        <taxon>Streptosporangiales</taxon>
        <taxon>Thermomonosporaceae</taxon>
        <taxon>Actinomadura</taxon>
    </lineage>
</organism>
<keyword evidence="2" id="KW-0732">Signal</keyword>
<dbReference type="Proteomes" id="UP000680206">
    <property type="component" value="Unassembled WGS sequence"/>
</dbReference>
<protein>
    <recommendedName>
        <fullName evidence="3">Deoxyribonuclease NucA/NucB domain-containing protein</fullName>
    </recommendedName>
</protein>
<dbReference type="EMBL" id="JAGEPF010000006">
    <property type="protein sequence ID" value="MBO2458135.1"/>
    <property type="molecule type" value="Genomic_DNA"/>
</dbReference>